<gene>
    <name evidence="1" type="ORF">NPIL_80551</name>
</gene>
<evidence type="ECO:0000313" key="2">
    <source>
        <dbReference type="Proteomes" id="UP000887013"/>
    </source>
</evidence>
<organism evidence="1 2">
    <name type="scientific">Nephila pilipes</name>
    <name type="common">Giant wood spider</name>
    <name type="synonym">Nephila maculata</name>
    <dbReference type="NCBI Taxonomy" id="299642"/>
    <lineage>
        <taxon>Eukaryota</taxon>
        <taxon>Metazoa</taxon>
        <taxon>Ecdysozoa</taxon>
        <taxon>Arthropoda</taxon>
        <taxon>Chelicerata</taxon>
        <taxon>Arachnida</taxon>
        <taxon>Araneae</taxon>
        <taxon>Araneomorphae</taxon>
        <taxon>Entelegynae</taxon>
        <taxon>Araneoidea</taxon>
        <taxon>Nephilidae</taxon>
        <taxon>Nephila</taxon>
    </lineage>
</organism>
<dbReference type="Proteomes" id="UP000887013">
    <property type="component" value="Unassembled WGS sequence"/>
</dbReference>
<dbReference type="OrthoDB" id="6414859at2759"/>
<name>A0A8X6R7X8_NEPPI</name>
<protein>
    <submittedName>
        <fullName evidence="1">Uncharacterized protein</fullName>
    </submittedName>
</protein>
<dbReference type="AlphaFoldDB" id="A0A8X6R7X8"/>
<dbReference type="EMBL" id="BMAW01039440">
    <property type="protein sequence ID" value="GFU55827.1"/>
    <property type="molecule type" value="Genomic_DNA"/>
</dbReference>
<comment type="caution">
    <text evidence="1">The sequence shown here is derived from an EMBL/GenBank/DDBJ whole genome shotgun (WGS) entry which is preliminary data.</text>
</comment>
<proteinExistence type="predicted"/>
<reference evidence="1" key="1">
    <citation type="submission" date="2020-08" db="EMBL/GenBank/DDBJ databases">
        <title>Multicomponent nature underlies the extraordinary mechanical properties of spider dragline silk.</title>
        <authorList>
            <person name="Kono N."/>
            <person name="Nakamura H."/>
            <person name="Mori M."/>
            <person name="Yoshida Y."/>
            <person name="Ohtoshi R."/>
            <person name="Malay A.D."/>
            <person name="Moran D.A.P."/>
            <person name="Tomita M."/>
            <person name="Numata K."/>
            <person name="Arakawa K."/>
        </authorList>
    </citation>
    <scope>NUCLEOTIDE SEQUENCE</scope>
</reference>
<sequence>MFKRKDFMPINQSWRRKTSPWRLSILPVNILHILTEARVIEMKATLLQMNANETSFQKDDAKKNIFTEKRTIQQLLIYQVQISNYVRRKAVVGRINECSFWLKDWDRLSILRLSLANE</sequence>
<accession>A0A8X6R7X8</accession>
<keyword evidence="2" id="KW-1185">Reference proteome</keyword>
<evidence type="ECO:0000313" key="1">
    <source>
        <dbReference type="EMBL" id="GFU55827.1"/>
    </source>
</evidence>